<dbReference type="AlphaFoldDB" id="A0A3B0YPD0"/>
<sequence>MIVLDTHVLIWWVNGCEKLSNKAKRLVNQHRKEERSILVSSISAWEIAVLIGKSRLILSMDVDSWLQETAKIPAINFIPIGNEVAVKSTQLPGTFHKDPADRMIVSLARHFSVPLITADKKILAYPHVKTVW</sequence>
<reference evidence="2" key="1">
    <citation type="submission" date="2018-06" db="EMBL/GenBank/DDBJ databases">
        <authorList>
            <person name="Zhirakovskaya E."/>
        </authorList>
    </citation>
    <scope>NUCLEOTIDE SEQUENCE</scope>
</reference>
<dbReference type="InterPro" id="IPR029060">
    <property type="entry name" value="PIN-like_dom_sf"/>
</dbReference>
<feature type="domain" description="PIN" evidence="1">
    <location>
        <begin position="2"/>
        <end position="124"/>
    </location>
</feature>
<dbReference type="EMBL" id="UOFK01000117">
    <property type="protein sequence ID" value="VAW77387.1"/>
    <property type="molecule type" value="Genomic_DNA"/>
</dbReference>
<dbReference type="CDD" id="cd09872">
    <property type="entry name" value="PIN_Sll0205-like"/>
    <property type="match status" value="1"/>
</dbReference>
<dbReference type="InterPro" id="IPR052919">
    <property type="entry name" value="TA_system_RNase"/>
</dbReference>
<name>A0A3B0YPD0_9ZZZZ</name>
<dbReference type="InterPro" id="IPR041705">
    <property type="entry name" value="PIN_Sll0205"/>
</dbReference>
<dbReference type="InterPro" id="IPR002716">
    <property type="entry name" value="PIN_dom"/>
</dbReference>
<evidence type="ECO:0000259" key="1">
    <source>
        <dbReference type="Pfam" id="PF01850"/>
    </source>
</evidence>
<dbReference type="SUPFAM" id="SSF88723">
    <property type="entry name" value="PIN domain-like"/>
    <property type="match status" value="1"/>
</dbReference>
<protein>
    <submittedName>
        <fullName evidence="2">Toxin 1, PIN domain</fullName>
    </submittedName>
</protein>
<gene>
    <name evidence="2" type="ORF">MNBD_GAMMA13-493</name>
</gene>
<accession>A0A3B0YPD0</accession>
<organism evidence="2">
    <name type="scientific">hydrothermal vent metagenome</name>
    <dbReference type="NCBI Taxonomy" id="652676"/>
    <lineage>
        <taxon>unclassified sequences</taxon>
        <taxon>metagenomes</taxon>
        <taxon>ecological metagenomes</taxon>
    </lineage>
</organism>
<evidence type="ECO:0000313" key="2">
    <source>
        <dbReference type="EMBL" id="VAW77387.1"/>
    </source>
</evidence>
<proteinExistence type="predicted"/>
<dbReference type="Gene3D" id="3.40.50.1010">
    <property type="entry name" value="5'-nuclease"/>
    <property type="match status" value="1"/>
</dbReference>
<dbReference type="Pfam" id="PF01850">
    <property type="entry name" value="PIN"/>
    <property type="match status" value="1"/>
</dbReference>
<dbReference type="PANTHER" id="PTHR36173">
    <property type="entry name" value="RIBONUCLEASE VAPC16-RELATED"/>
    <property type="match status" value="1"/>
</dbReference>
<dbReference type="PANTHER" id="PTHR36173:SF1">
    <property type="entry name" value="RIBONUCLEASE VAPC22"/>
    <property type="match status" value="1"/>
</dbReference>